<protein>
    <submittedName>
        <fullName evidence="1">Uncharacterized protein</fullName>
    </submittedName>
</protein>
<organism evidence="1 2">
    <name type="scientific">Araneus ventricosus</name>
    <name type="common">Orbweaver spider</name>
    <name type="synonym">Epeira ventricosa</name>
    <dbReference type="NCBI Taxonomy" id="182803"/>
    <lineage>
        <taxon>Eukaryota</taxon>
        <taxon>Metazoa</taxon>
        <taxon>Ecdysozoa</taxon>
        <taxon>Arthropoda</taxon>
        <taxon>Chelicerata</taxon>
        <taxon>Arachnida</taxon>
        <taxon>Araneae</taxon>
        <taxon>Araneomorphae</taxon>
        <taxon>Entelegynae</taxon>
        <taxon>Araneoidea</taxon>
        <taxon>Araneidae</taxon>
        <taxon>Araneus</taxon>
    </lineage>
</organism>
<gene>
    <name evidence="1" type="ORF">AVEN_211742_1</name>
</gene>
<dbReference type="AlphaFoldDB" id="A0A4Y2L633"/>
<accession>A0A4Y2L633</accession>
<evidence type="ECO:0000313" key="1">
    <source>
        <dbReference type="EMBL" id="GBN10088.1"/>
    </source>
</evidence>
<dbReference type="EMBL" id="BGPR01005427">
    <property type="protein sequence ID" value="GBN10088.1"/>
    <property type="molecule type" value="Genomic_DNA"/>
</dbReference>
<keyword evidence="2" id="KW-1185">Reference proteome</keyword>
<name>A0A4Y2L633_ARAVE</name>
<evidence type="ECO:0000313" key="2">
    <source>
        <dbReference type="Proteomes" id="UP000499080"/>
    </source>
</evidence>
<dbReference type="OrthoDB" id="8016075at2759"/>
<comment type="caution">
    <text evidence="1">The sequence shown here is derived from an EMBL/GenBank/DDBJ whole genome shotgun (WGS) entry which is preliminary data.</text>
</comment>
<proteinExistence type="predicted"/>
<sequence>MKARCLKSGEEHAHQSCNKIFELNEHGKIANLKYINCGKEGHLASWRGCEKFKNIIKTNPKPNSFPKPRQVNPLISYADTAGDNLSIPDSEQDLNV</sequence>
<dbReference type="Proteomes" id="UP000499080">
    <property type="component" value="Unassembled WGS sequence"/>
</dbReference>
<reference evidence="1 2" key="1">
    <citation type="journal article" date="2019" name="Sci. Rep.">
        <title>Orb-weaving spider Araneus ventricosus genome elucidates the spidroin gene catalogue.</title>
        <authorList>
            <person name="Kono N."/>
            <person name="Nakamura H."/>
            <person name="Ohtoshi R."/>
            <person name="Moran D.A.P."/>
            <person name="Shinohara A."/>
            <person name="Yoshida Y."/>
            <person name="Fujiwara M."/>
            <person name="Mori M."/>
            <person name="Tomita M."/>
            <person name="Arakawa K."/>
        </authorList>
    </citation>
    <scope>NUCLEOTIDE SEQUENCE [LARGE SCALE GENOMIC DNA]</scope>
</reference>